<gene>
    <name evidence="2" type="ORF">APZ42_018834</name>
</gene>
<evidence type="ECO:0000256" key="1">
    <source>
        <dbReference type="SAM" id="SignalP"/>
    </source>
</evidence>
<accession>A0A162CGN7</accession>
<dbReference type="Proteomes" id="UP000076858">
    <property type="component" value="Unassembled WGS sequence"/>
</dbReference>
<sequence length="313" mass="35045">MRLDFSLSVLLLVTYVIADKETQTNGSQNLFKYFTGDMESLRQMMTMSFILPSRETVTETKTVVSTVLPPFTIPTRRTILELSTSTSTITCTKSVAVPCSVLHRPTQGPSRPMRPVTLSPSIISTMTDGEGEKVPEQEGVKKPIQSVQSLKNTALEVFLSEAEIHDLLDEAYNANEQQFLDVSPSVVQGVEPTNLQELPLREARVADPQMMLVYGSRPEDIESAFFDGPYSPVTMPFNRRYLKPALPTNRRYVEPAGGLQRQFLQQFFTVTRRSTVFELAISTVTPTCSEPGRIQQCPVEKKKTIDKINADEQ</sequence>
<reference evidence="2 3" key="1">
    <citation type="submission" date="2016-03" db="EMBL/GenBank/DDBJ databases">
        <title>EvidentialGene: Evidence-directed Construction of Genes on Genomes.</title>
        <authorList>
            <person name="Gilbert D.G."/>
            <person name="Choi J.-H."/>
            <person name="Mockaitis K."/>
            <person name="Colbourne J."/>
            <person name="Pfrender M."/>
        </authorList>
    </citation>
    <scope>NUCLEOTIDE SEQUENCE [LARGE SCALE GENOMIC DNA]</scope>
    <source>
        <strain evidence="2 3">Xinb3</strain>
        <tissue evidence="2">Complete organism</tissue>
    </source>
</reference>
<dbReference type="AlphaFoldDB" id="A0A162CGN7"/>
<dbReference type="EMBL" id="LRGB01000868">
    <property type="protein sequence ID" value="KZS15632.1"/>
    <property type="molecule type" value="Genomic_DNA"/>
</dbReference>
<proteinExistence type="predicted"/>
<feature type="chain" id="PRO_5007832632" evidence="1">
    <location>
        <begin position="19"/>
        <end position="313"/>
    </location>
</feature>
<dbReference type="OrthoDB" id="6366345at2759"/>
<organism evidence="2 3">
    <name type="scientific">Daphnia magna</name>
    <dbReference type="NCBI Taxonomy" id="35525"/>
    <lineage>
        <taxon>Eukaryota</taxon>
        <taxon>Metazoa</taxon>
        <taxon>Ecdysozoa</taxon>
        <taxon>Arthropoda</taxon>
        <taxon>Crustacea</taxon>
        <taxon>Branchiopoda</taxon>
        <taxon>Diplostraca</taxon>
        <taxon>Cladocera</taxon>
        <taxon>Anomopoda</taxon>
        <taxon>Daphniidae</taxon>
        <taxon>Daphnia</taxon>
    </lineage>
</organism>
<keyword evidence="1" id="KW-0732">Signal</keyword>
<evidence type="ECO:0000313" key="3">
    <source>
        <dbReference type="Proteomes" id="UP000076858"/>
    </source>
</evidence>
<evidence type="ECO:0000313" key="2">
    <source>
        <dbReference type="EMBL" id="KZS15632.1"/>
    </source>
</evidence>
<keyword evidence="3" id="KW-1185">Reference proteome</keyword>
<protein>
    <submittedName>
        <fullName evidence="2">Uncharacterized protein</fullName>
    </submittedName>
</protein>
<comment type="caution">
    <text evidence="2">The sequence shown here is derived from an EMBL/GenBank/DDBJ whole genome shotgun (WGS) entry which is preliminary data.</text>
</comment>
<name>A0A162CGN7_9CRUS</name>
<feature type="signal peptide" evidence="1">
    <location>
        <begin position="1"/>
        <end position="18"/>
    </location>
</feature>